<name>A0A7W7W178_9ACTN</name>
<sequence length="78" mass="8149">MSLVFILAGAVLVVIALFNRVPQLGSEPAQRSPARAAAPGRLRLRLVHARLTETGRATLTTVGGSVLIIAFFLALAGI</sequence>
<keyword evidence="1" id="KW-0472">Membrane</keyword>
<gene>
    <name evidence="2" type="ORF">F4561_000848</name>
</gene>
<keyword evidence="1" id="KW-1133">Transmembrane helix</keyword>
<proteinExistence type="predicted"/>
<feature type="transmembrane region" description="Helical" evidence="1">
    <location>
        <begin position="60"/>
        <end position="77"/>
    </location>
</feature>
<protein>
    <submittedName>
        <fullName evidence="2">Uncharacterized protein</fullName>
    </submittedName>
</protein>
<keyword evidence="1" id="KW-0812">Transmembrane</keyword>
<comment type="caution">
    <text evidence="2">The sequence shown here is derived from an EMBL/GenBank/DDBJ whole genome shotgun (WGS) entry which is preliminary data.</text>
</comment>
<dbReference type="EMBL" id="JACHJT010000001">
    <property type="protein sequence ID" value="MBB4930028.1"/>
    <property type="molecule type" value="Genomic_DNA"/>
</dbReference>
<dbReference type="RefSeq" id="WP_184574944.1">
    <property type="nucleotide sequence ID" value="NZ_JACHJT010000001.1"/>
</dbReference>
<dbReference type="AlphaFoldDB" id="A0A7W7W178"/>
<accession>A0A7W7W178</accession>
<reference evidence="2 3" key="1">
    <citation type="submission" date="2020-08" db="EMBL/GenBank/DDBJ databases">
        <title>Sequencing the genomes of 1000 actinobacteria strains.</title>
        <authorList>
            <person name="Klenk H.-P."/>
        </authorList>
    </citation>
    <scope>NUCLEOTIDE SEQUENCE [LARGE SCALE GENOMIC DNA]</scope>
    <source>
        <strain evidence="2 3">DSM 102030</strain>
    </source>
</reference>
<evidence type="ECO:0000313" key="3">
    <source>
        <dbReference type="Proteomes" id="UP000523007"/>
    </source>
</evidence>
<keyword evidence="3" id="KW-1185">Reference proteome</keyword>
<dbReference type="Proteomes" id="UP000523007">
    <property type="component" value="Unassembled WGS sequence"/>
</dbReference>
<evidence type="ECO:0000256" key="1">
    <source>
        <dbReference type="SAM" id="Phobius"/>
    </source>
</evidence>
<evidence type="ECO:0000313" key="2">
    <source>
        <dbReference type="EMBL" id="MBB4930028.1"/>
    </source>
</evidence>
<organism evidence="2 3">
    <name type="scientific">Lipingzhangella halophila</name>
    <dbReference type="NCBI Taxonomy" id="1783352"/>
    <lineage>
        <taxon>Bacteria</taxon>
        <taxon>Bacillati</taxon>
        <taxon>Actinomycetota</taxon>
        <taxon>Actinomycetes</taxon>
        <taxon>Streptosporangiales</taxon>
        <taxon>Nocardiopsidaceae</taxon>
        <taxon>Lipingzhangella</taxon>
    </lineage>
</organism>